<accession>A0ABT5FVZ8</accession>
<dbReference type="EMBL" id="JAQOSK010000007">
    <property type="protein sequence ID" value="MDC2956704.1"/>
    <property type="molecule type" value="Genomic_DNA"/>
</dbReference>
<feature type="compositionally biased region" description="Pro residues" evidence="1">
    <location>
        <begin position="19"/>
        <end position="30"/>
    </location>
</feature>
<comment type="caution">
    <text evidence="3">The sequence shown here is derived from an EMBL/GenBank/DDBJ whole genome shotgun (WGS) entry which is preliminary data.</text>
</comment>
<feature type="region of interest" description="Disordered" evidence="1">
    <location>
        <begin position="1"/>
        <end position="32"/>
    </location>
</feature>
<reference evidence="3 4" key="1">
    <citation type="journal article" date="2015" name="Int. J. Syst. Evol. Microbiol.">
        <title>Streptomyces gilvifuscus sp. nov., an actinomycete that produces antibacterial compounds isolated from soil.</title>
        <authorList>
            <person name="Nguyen T.M."/>
            <person name="Kim J."/>
        </authorList>
    </citation>
    <scope>NUCLEOTIDE SEQUENCE [LARGE SCALE GENOMIC DNA]</scope>
    <source>
        <strain evidence="3 4">T113</strain>
    </source>
</reference>
<feature type="region of interest" description="Disordered" evidence="1">
    <location>
        <begin position="60"/>
        <end position="102"/>
    </location>
</feature>
<dbReference type="InterPro" id="IPR038468">
    <property type="entry name" value="MmpS_C"/>
</dbReference>
<feature type="compositionally biased region" description="Basic and acidic residues" evidence="1">
    <location>
        <begin position="63"/>
        <end position="72"/>
    </location>
</feature>
<dbReference type="Gene3D" id="2.60.40.2880">
    <property type="entry name" value="MmpS1-5, C-terminal soluble domain"/>
    <property type="match status" value="1"/>
</dbReference>
<evidence type="ECO:0008006" key="5">
    <source>
        <dbReference type="Google" id="ProtNLM"/>
    </source>
</evidence>
<protein>
    <recommendedName>
        <fullName evidence="5">MmpS family membrane protein</fullName>
    </recommendedName>
</protein>
<evidence type="ECO:0000313" key="4">
    <source>
        <dbReference type="Proteomes" id="UP001221328"/>
    </source>
</evidence>
<sequence>MSNQYPQQPQPGWGQQPYGQPPFPPQPPKKTGPGKIIGLGCLGIVGLIVVIGIIGALLGGGSDSKKSSRSNDVKAAAPSTSSQPSGAGKSSEPKASPSKTKKAEKKTVVFKVWGTAPAGALGSLDITYGSDSDTRKGTFKNGKFEATLPLNKDAMYYSVMAQLQGSGDINCSVTVDGKTKKGHASGGYNICNAQLSSGLLGGWE</sequence>
<dbReference type="RefSeq" id="WP_272176049.1">
    <property type="nucleotide sequence ID" value="NZ_JAQOSK010000007.1"/>
</dbReference>
<keyword evidence="2" id="KW-0472">Membrane</keyword>
<dbReference type="Proteomes" id="UP001221328">
    <property type="component" value="Unassembled WGS sequence"/>
</dbReference>
<name>A0ABT5FVZ8_9ACTN</name>
<evidence type="ECO:0000313" key="3">
    <source>
        <dbReference type="EMBL" id="MDC2956704.1"/>
    </source>
</evidence>
<keyword evidence="4" id="KW-1185">Reference proteome</keyword>
<keyword evidence="2" id="KW-1133">Transmembrane helix</keyword>
<feature type="transmembrane region" description="Helical" evidence="2">
    <location>
        <begin position="36"/>
        <end position="59"/>
    </location>
</feature>
<evidence type="ECO:0000256" key="1">
    <source>
        <dbReference type="SAM" id="MobiDB-lite"/>
    </source>
</evidence>
<gene>
    <name evidence="3" type="ORF">PO587_19725</name>
</gene>
<evidence type="ECO:0000256" key="2">
    <source>
        <dbReference type="SAM" id="Phobius"/>
    </source>
</evidence>
<organism evidence="3 4">
    <name type="scientific">Streptomyces gilvifuscus</name>
    <dbReference type="NCBI Taxonomy" id="1550617"/>
    <lineage>
        <taxon>Bacteria</taxon>
        <taxon>Bacillati</taxon>
        <taxon>Actinomycetota</taxon>
        <taxon>Actinomycetes</taxon>
        <taxon>Kitasatosporales</taxon>
        <taxon>Streptomycetaceae</taxon>
        <taxon>Streptomyces</taxon>
    </lineage>
</organism>
<proteinExistence type="predicted"/>
<feature type="compositionally biased region" description="Low complexity" evidence="1">
    <location>
        <begin position="1"/>
        <end position="18"/>
    </location>
</feature>
<keyword evidence="2" id="KW-0812">Transmembrane</keyword>